<keyword evidence="2" id="KW-1185">Reference proteome</keyword>
<evidence type="ECO:0000313" key="1">
    <source>
        <dbReference type="EMBL" id="KAJ8643967.1"/>
    </source>
</evidence>
<dbReference type="EMBL" id="CM056810">
    <property type="protein sequence ID" value="KAJ8643967.1"/>
    <property type="molecule type" value="Genomic_DNA"/>
</dbReference>
<accession>A0ACC2MFR9</accession>
<evidence type="ECO:0000313" key="2">
    <source>
        <dbReference type="Proteomes" id="UP001234297"/>
    </source>
</evidence>
<name>A0ACC2MFR9_PERAE</name>
<comment type="caution">
    <text evidence="1">The sequence shown here is derived from an EMBL/GenBank/DDBJ whole genome shotgun (WGS) entry which is preliminary data.</text>
</comment>
<reference evidence="1 2" key="1">
    <citation type="journal article" date="2022" name="Hortic Res">
        <title>A haplotype resolved chromosomal level avocado genome allows analysis of novel avocado genes.</title>
        <authorList>
            <person name="Nath O."/>
            <person name="Fletcher S.J."/>
            <person name="Hayward A."/>
            <person name="Shaw L.M."/>
            <person name="Masouleh A.K."/>
            <person name="Furtado A."/>
            <person name="Henry R.J."/>
            <person name="Mitter N."/>
        </authorList>
    </citation>
    <scope>NUCLEOTIDE SEQUENCE [LARGE SCALE GENOMIC DNA]</scope>
    <source>
        <strain evidence="2">cv. Hass</strain>
    </source>
</reference>
<proteinExistence type="predicted"/>
<sequence length="556" mass="62693">MFGQKSECRKFRSAGCGDEEDRELDFVLKELASYKVQLEIQESANMQALLKLEGCQKTIEELSAQVKKSEADRDKYIKEFEKAKNHKDILETENKEITTPLLDSKKAQELVFSSVNDLKATQGLLKEQLSAAEESEQAALNQFMLMETAVDIEKRKAEELLKHVSELNETILLSKLAATEAEKEKAAILLKKDEEIHLAASEAMQAHDQLEGMRKQLDEAKDLENELLNKSLLFDSLQSELAHVKESYISAINDLNRLKLEMECLEKYNSERAIYMESMETELKQSQEELLNATEEINSLKHQIEAVTVDMQKSRENLAEIQEKEKEAQVEIALLKSEIPKEKAKVAGAEAAEARGKSSNLGLYLAGQQLAVEAEKAKKETQRLKQKALHAESVIDTENLTREQEMFMAEEPGLKSAIACPDSPDSSGFQSGIIISAEEYRSLLQKASKADQESSQSLASENAYELENLKKELEAKTAEIRGLKSVADEATRRANMAENAKMAIEDQLRKWREQNQRRREALAALREESTLRQGNPPIIEKSPSYVPLGKILNLKF</sequence>
<organism evidence="1 2">
    <name type="scientific">Persea americana</name>
    <name type="common">Avocado</name>
    <dbReference type="NCBI Taxonomy" id="3435"/>
    <lineage>
        <taxon>Eukaryota</taxon>
        <taxon>Viridiplantae</taxon>
        <taxon>Streptophyta</taxon>
        <taxon>Embryophyta</taxon>
        <taxon>Tracheophyta</taxon>
        <taxon>Spermatophyta</taxon>
        <taxon>Magnoliopsida</taxon>
        <taxon>Magnoliidae</taxon>
        <taxon>Laurales</taxon>
        <taxon>Lauraceae</taxon>
        <taxon>Persea</taxon>
    </lineage>
</organism>
<gene>
    <name evidence="1" type="ORF">MRB53_005715</name>
</gene>
<protein>
    <submittedName>
        <fullName evidence="1">Uncharacterized protein</fullName>
    </submittedName>
</protein>
<dbReference type="Proteomes" id="UP001234297">
    <property type="component" value="Chromosome 2"/>
</dbReference>